<feature type="transmembrane region" description="Helical" evidence="6">
    <location>
        <begin position="472"/>
        <end position="497"/>
    </location>
</feature>
<dbReference type="GO" id="GO:0005886">
    <property type="term" value="C:plasma membrane"/>
    <property type="evidence" value="ECO:0007669"/>
    <property type="project" value="UniProtKB-SubCell"/>
</dbReference>
<keyword evidence="9" id="KW-1185">Reference proteome</keyword>
<comment type="caution">
    <text evidence="8">The sequence shown here is derived from an EMBL/GenBank/DDBJ whole genome shotgun (WGS) entry which is preliminary data.</text>
</comment>
<dbReference type="RefSeq" id="WP_179532597.1">
    <property type="nucleotide sequence ID" value="NZ_BAAAPP010000001.1"/>
</dbReference>
<dbReference type="Pfam" id="PF02687">
    <property type="entry name" value="FtsX"/>
    <property type="match status" value="1"/>
</dbReference>
<name>A0A7Y9YJ13_9ACTN</name>
<accession>A0A7Y9YJ13</accession>
<feature type="transmembrane region" description="Helical" evidence="6">
    <location>
        <begin position="306"/>
        <end position="325"/>
    </location>
</feature>
<evidence type="ECO:0000313" key="8">
    <source>
        <dbReference type="EMBL" id="NYI11987.1"/>
    </source>
</evidence>
<sequence length="1031" mass="106581">MRGPALLPTVLRGLRSRLLLSIGSVVLTALAVGSAVLGPAFQGAVTSSFLVTRLAEAPDNLTGLSWVWTPDAGVAPDLEEVLRDARAAAGRATDEAAEVAGGGADQGAGLYLDPQVFVRTQQTEGLGGLARLGWAPDYCDHLVIEGRCPEAPDEVLLLALDSTITGLSIGDTSPVAGLGTIEVVGTYSAPGPEEADYWFESGRLSTRPPTPPPANMPYQPAPMLGTAEAVERAAAGVGYEVLVDRRLGVPADLQVSDLEQVAVVARAQQDYSAALEGGTLVERSINDIDGVVAEVRDQQATARASVSPAAISLVLVALALLLRLLTAAADLRMPELALASLRGLPRRRMWTLGMSEPLTLLALAVPVGGLVGVGTVLLLIEAWLVPGLPLRVPWTSLAAGGLVGLGAATVAVAAVGLVVRIPLEDQLGGVRRPRRARRAAVVAQLALVAAALAVLLSKLSSTERGRPDVTDLVLPVLLAVVAGLGASRLTSSLATWWTRAVPHTRSLGSFVAVRALSRRQEGTLVILPVTAAIAICVFGAGVYDSSSAWRASVAATRAPAAVLWTSEQSLDDTVGLTRGIDPEGQWLMAGSTIATPQPGPVFSVLDTTRLARVGLWNDQWTPGTSAAEVADLLATGPVPVVTGRRVGLDLDNRLRTEEPLVVRLRLVPPTDRPRTIFLGPVAEGRSAVSAATPFCRDGCRLEQITLGSAAALPTAMDGTLTLESVTVDRQPVATALSEGGWALVPGATGNDAVDSLERDGAGLAVAVSSPTPVIVQIGAGDPPAELPVVAGVDARTETSADTYNAGTPLSFDVDPVVEAGSVPLLGPRGLLIDYDTFATGRKVYDQNTDVYVMARADTPASVVGQLRDAGLTEETTYDEVKAGLDATAYALALRLYAVVAALVLLMAVASLAVSTAVQLPARRRDAAALRVVGVPRRQVMGSVLRELVLVLGGTAVAGLAAGSLAQYVVLRTVTLGYAETLSTPALVAAIDPWRLALLALVTAALFGAVALVSATLTVRGARGSTLRESAR</sequence>
<dbReference type="EMBL" id="JACBZI010000001">
    <property type="protein sequence ID" value="NYI11987.1"/>
    <property type="molecule type" value="Genomic_DNA"/>
</dbReference>
<feature type="domain" description="ABC3 transporter permease C-terminal" evidence="7">
    <location>
        <begin position="898"/>
        <end position="1012"/>
    </location>
</feature>
<organism evidence="8 9">
    <name type="scientific">Nocardioides marinus</name>
    <dbReference type="NCBI Taxonomy" id="374514"/>
    <lineage>
        <taxon>Bacteria</taxon>
        <taxon>Bacillati</taxon>
        <taxon>Actinomycetota</taxon>
        <taxon>Actinomycetes</taxon>
        <taxon>Propionibacteriales</taxon>
        <taxon>Nocardioidaceae</taxon>
        <taxon>Nocardioides</taxon>
    </lineage>
</organism>
<feature type="transmembrane region" description="Helical" evidence="6">
    <location>
        <begin position="358"/>
        <end position="385"/>
    </location>
</feature>
<proteinExistence type="predicted"/>
<keyword evidence="5 6" id="KW-0472">Membrane</keyword>
<keyword evidence="2" id="KW-1003">Cell membrane</keyword>
<dbReference type="Proteomes" id="UP000537326">
    <property type="component" value="Unassembled WGS sequence"/>
</dbReference>
<dbReference type="AlphaFoldDB" id="A0A7Y9YJ13"/>
<keyword evidence="4 6" id="KW-1133">Transmembrane helix</keyword>
<evidence type="ECO:0000256" key="4">
    <source>
        <dbReference type="ARBA" id="ARBA00022989"/>
    </source>
</evidence>
<keyword evidence="3 6" id="KW-0812">Transmembrane</keyword>
<feature type="transmembrane region" description="Helical" evidence="6">
    <location>
        <begin position="895"/>
        <end position="917"/>
    </location>
</feature>
<feature type="transmembrane region" description="Helical" evidence="6">
    <location>
        <begin position="439"/>
        <end position="460"/>
    </location>
</feature>
<reference evidence="8 9" key="1">
    <citation type="submission" date="2020-07" db="EMBL/GenBank/DDBJ databases">
        <title>Sequencing the genomes of 1000 actinobacteria strains.</title>
        <authorList>
            <person name="Klenk H.-P."/>
        </authorList>
    </citation>
    <scope>NUCLEOTIDE SEQUENCE [LARGE SCALE GENOMIC DNA]</scope>
    <source>
        <strain evidence="8 9">DSM 18248</strain>
    </source>
</reference>
<evidence type="ECO:0000256" key="3">
    <source>
        <dbReference type="ARBA" id="ARBA00022692"/>
    </source>
</evidence>
<protein>
    <recommendedName>
        <fullName evidence="7">ABC3 transporter permease C-terminal domain-containing protein</fullName>
    </recommendedName>
</protein>
<evidence type="ECO:0000313" key="9">
    <source>
        <dbReference type="Proteomes" id="UP000537326"/>
    </source>
</evidence>
<evidence type="ECO:0000256" key="1">
    <source>
        <dbReference type="ARBA" id="ARBA00004651"/>
    </source>
</evidence>
<evidence type="ECO:0000256" key="2">
    <source>
        <dbReference type="ARBA" id="ARBA00022475"/>
    </source>
</evidence>
<evidence type="ECO:0000256" key="5">
    <source>
        <dbReference type="ARBA" id="ARBA00023136"/>
    </source>
</evidence>
<gene>
    <name evidence="8" type="ORF">BKA05_003502</name>
</gene>
<evidence type="ECO:0000256" key="6">
    <source>
        <dbReference type="SAM" id="Phobius"/>
    </source>
</evidence>
<dbReference type="InterPro" id="IPR003838">
    <property type="entry name" value="ABC3_permease_C"/>
</dbReference>
<feature type="transmembrane region" description="Helical" evidence="6">
    <location>
        <begin position="397"/>
        <end position="419"/>
    </location>
</feature>
<feature type="transmembrane region" description="Helical" evidence="6">
    <location>
        <begin position="524"/>
        <end position="543"/>
    </location>
</feature>
<feature type="transmembrane region" description="Helical" evidence="6">
    <location>
        <begin position="995"/>
        <end position="1018"/>
    </location>
</feature>
<comment type="subcellular location">
    <subcellularLocation>
        <location evidence="1">Cell membrane</location>
        <topology evidence="1">Multi-pass membrane protein</topology>
    </subcellularLocation>
</comment>
<evidence type="ECO:0000259" key="7">
    <source>
        <dbReference type="Pfam" id="PF02687"/>
    </source>
</evidence>
<feature type="transmembrane region" description="Helical" evidence="6">
    <location>
        <begin position="947"/>
        <end position="969"/>
    </location>
</feature>